<sequence>MIEGIMRILPAFSEIETADADRFEQVSLRDSAGKLAESLRDPLAQYLGGSTVLMSAGNVADPLDEAKGPVVPFGFSTDGEWAWPTYWAYFVREYGTSVPSDFLMHAQSRGFTPVELDDDEARSAADRIQQLLEK</sequence>
<organism evidence="1 2">
    <name type="scientific">Streptomyces andamanensis</name>
    <dbReference type="NCBI Taxonomy" id="1565035"/>
    <lineage>
        <taxon>Bacteria</taxon>
        <taxon>Bacillati</taxon>
        <taxon>Actinomycetota</taxon>
        <taxon>Actinomycetes</taxon>
        <taxon>Kitasatosporales</taxon>
        <taxon>Streptomycetaceae</taxon>
        <taxon>Streptomyces</taxon>
    </lineage>
</organism>
<protein>
    <submittedName>
        <fullName evidence="1">Uncharacterized protein</fullName>
    </submittedName>
</protein>
<accession>A0ABV8TM52</accession>
<comment type="caution">
    <text evidence="1">The sequence shown here is derived from an EMBL/GenBank/DDBJ whole genome shotgun (WGS) entry which is preliminary data.</text>
</comment>
<dbReference type="Proteomes" id="UP001595824">
    <property type="component" value="Unassembled WGS sequence"/>
</dbReference>
<reference evidence="2" key="1">
    <citation type="journal article" date="2019" name="Int. J. Syst. Evol. Microbiol.">
        <title>The Global Catalogue of Microorganisms (GCM) 10K type strain sequencing project: providing services to taxonomists for standard genome sequencing and annotation.</title>
        <authorList>
            <consortium name="The Broad Institute Genomics Platform"/>
            <consortium name="The Broad Institute Genome Sequencing Center for Infectious Disease"/>
            <person name="Wu L."/>
            <person name="Ma J."/>
        </authorList>
    </citation>
    <scope>NUCLEOTIDE SEQUENCE [LARGE SCALE GENOMIC DNA]</scope>
    <source>
        <strain evidence="2">PCU 347</strain>
    </source>
</reference>
<keyword evidence="2" id="KW-1185">Reference proteome</keyword>
<evidence type="ECO:0000313" key="1">
    <source>
        <dbReference type="EMBL" id="MFC4331608.1"/>
    </source>
</evidence>
<dbReference type="EMBL" id="JBHSDP010000027">
    <property type="protein sequence ID" value="MFC4331608.1"/>
    <property type="molecule type" value="Genomic_DNA"/>
</dbReference>
<dbReference type="RefSeq" id="WP_381742993.1">
    <property type="nucleotide sequence ID" value="NZ_JBHSDP010000027.1"/>
</dbReference>
<evidence type="ECO:0000313" key="2">
    <source>
        <dbReference type="Proteomes" id="UP001595824"/>
    </source>
</evidence>
<gene>
    <name evidence="1" type="ORF">ACFPC0_28315</name>
</gene>
<name>A0ABV8TM52_9ACTN</name>
<proteinExistence type="predicted"/>